<keyword evidence="1" id="KW-0805">Transcription regulation</keyword>
<dbReference type="EMBL" id="AAXW01000020">
    <property type="protein sequence ID" value="EAZ90806.1"/>
    <property type="molecule type" value="Genomic_DNA"/>
</dbReference>
<dbReference type="InterPro" id="IPR009057">
    <property type="entry name" value="Homeodomain-like_sf"/>
</dbReference>
<dbReference type="eggNOG" id="COG4977">
    <property type="taxonomic scope" value="Bacteria"/>
</dbReference>
<dbReference type="GO" id="GO:0043565">
    <property type="term" value="F:sequence-specific DNA binding"/>
    <property type="evidence" value="ECO:0007669"/>
    <property type="project" value="InterPro"/>
</dbReference>
<proteinExistence type="predicted"/>
<keyword evidence="2" id="KW-0238">DNA-binding</keyword>
<keyword evidence="3" id="KW-0804">Transcription</keyword>
<keyword evidence="6" id="KW-1185">Reference proteome</keyword>
<dbReference type="SUPFAM" id="SSF46689">
    <property type="entry name" value="Homeodomain-like"/>
    <property type="match status" value="2"/>
</dbReference>
<dbReference type="InterPro" id="IPR020449">
    <property type="entry name" value="Tscrpt_reg_AraC-type_HTH"/>
</dbReference>
<dbReference type="InterPro" id="IPR050204">
    <property type="entry name" value="AraC_XylS_family_regulators"/>
</dbReference>
<evidence type="ECO:0000256" key="1">
    <source>
        <dbReference type="ARBA" id="ARBA00023015"/>
    </source>
</evidence>
<dbReference type="PRINTS" id="PR00032">
    <property type="entry name" value="HTHARAC"/>
</dbReference>
<evidence type="ECO:0000256" key="3">
    <source>
        <dbReference type="ARBA" id="ARBA00023163"/>
    </source>
</evidence>
<dbReference type="Gene3D" id="1.10.10.60">
    <property type="entry name" value="Homeodomain-like"/>
    <property type="match status" value="2"/>
</dbReference>
<dbReference type="PROSITE" id="PS01124">
    <property type="entry name" value="HTH_ARAC_FAMILY_2"/>
    <property type="match status" value="1"/>
</dbReference>
<dbReference type="PROSITE" id="PS00041">
    <property type="entry name" value="HTH_ARAC_FAMILY_1"/>
    <property type="match status" value="1"/>
</dbReference>
<comment type="caution">
    <text evidence="5">The sequence shown here is derived from an EMBL/GenBank/DDBJ whole genome shotgun (WGS) entry which is preliminary data.</text>
</comment>
<accession>A3IRV5</accession>
<evidence type="ECO:0000313" key="6">
    <source>
        <dbReference type="Proteomes" id="UP000003781"/>
    </source>
</evidence>
<evidence type="ECO:0000259" key="4">
    <source>
        <dbReference type="PROSITE" id="PS01124"/>
    </source>
</evidence>
<dbReference type="SMART" id="SM00342">
    <property type="entry name" value="HTH_ARAC"/>
    <property type="match status" value="1"/>
</dbReference>
<dbReference type="PANTHER" id="PTHR46796">
    <property type="entry name" value="HTH-TYPE TRANSCRIPTIONAL ACTIVATOR RHAS-RELATED"/>
    <property type="match status" value="1"/>
</dbReference>
<dbReference type="Pfam" id="PF12833">
    <property type="entry name" value="HTH_18"/>
    <property type="match status" value="1"/>
</dbReference>
<protein>
    <submittedName>
        <fullName evidence="5">Transcriptional regulator</fullName>
    </submittedName>
</protein>
<dbReference type="PANTHER" id="PTHR46796:SF6">
    <property type="entry name" value="ARAC SUBFAMILY"/>
    <property type="match status" value="1"/>
</dbReference>
<evidence type="ECO:0000256" key="2">
    <source>
        <dbReference type="ARBA" id="ARBA00023125"/>
    </source>
</evidence>
<dbReference type="AlphaFoldDB" id="A3IRV5"/>
<reference evidence="5 6" key="1">
    <citation type="submission" date="2007-03" db="EMBL/GenBank/DDBJ databases">
        <authorList>
            <person name="Stal L."/>
            <person name="Ferriera S."/>
            <person name="Johnson J."/>
            <person name="Kravitz S."/>
            <person name="Beeson K."/>
            <person name="Sutton G."/>
            <person name="Rogers Y.-H."/>
            <person name="Friedman R."/>
            <person name="Frazier M."/>
            <person name="Venter J.C."/>
        </authorList>
    </citation>
    <scope>NUCLEOTIDE SEQUENCE [LARGE SCALE GENOMIC DNA]</scope>
    <source>
        <strain evidence="5 6">CCY0110</strain>
    </source>
</reference>
<feature type="domain" description="HTH araC/xylS-type" evidence="4">
    <location>
        <begin position="205"/>
        <end position="303"/>
    </location>
</feature>
<gene>
    <name evidence="5" type="ORF">CY0110_30281</name>
</gene>
<dbReference type="Proteomes" id="UP000003781">
    <property type="component" value="Unassembled WGS sequence"/>
</dbReference>
<dbReference type="InterPro" id="IPR018062">
    <property type="entry name" value="HTH_AraC-typ_CS"/>
</dbReference>
<dbReference type="GO" id="GO:0003700">
    <property type="term" value="F:DNA-binding transcription factor activity"/>
    <property type="evidence" value="ECO:0007669"/>
    <property type="project" value="InterPro"/>
</dbReference>
<dbReference type="InterPro" id="IPR018060">
    <property type="entry name" value="HTH_AraC"/>
</dbReference>
<name>A3IRV5_9CHRO</name>
<organism evidence="5 6">
    <name type="scientific">Crocosphaera chwakensis CCY0110</name>
    <dbReference type="NCBI Taxonomy" id="391612"/>
    <lineage>
        <taxon>Bacteria</taxon>
        <taxon>Bacillati</taxon>
        <taxon>Cyanobacteriota</taxon>
        <taxon>Cyanophyceae</taxon>
        <taxon>Oscillatoriophycideae</taxon>
        <taxon>Chroococcales</taxon>
        <taxon>Aphanothecaceae</taxon>
        <taxon>Crocosphaera</taxon>
        <taxon>Crocosphaera chwakensis</taxon>
    </lineage>
</organism>
<evidence type="ECO:0000313" key="5">
    <source>
        <dbReference type="EMBL" id="EAZ90806.1"/>
    </source>
</evidence>
<sequence length="303" mass="34840">MLYLNNLAVNFHFLAYNLAKTLNSMNSLSLPKQTQRPENIRVEHLQNPPGEGNYLCEDKHTIFISLASRPLEYLQIQDGVTYNGLYRPGEILITPANVPLFVRWKGQENCLQIQIKTEFLQNIAQETLDSDSNFFELMPQFQVHDSHIQGITMMLLEECQKEVSNNQLYFDSLANVLAVNLIRNHGITKPILSTYQGGLSPYQLSQVFDYIEAHLDQNLKLENLAQLLDISQFHFSRLFKQSVGLSPHQYLIEQRIERAKQLLKQTNQSILDIALNCGFSSHSHLSKQFRQLTGMTPKAYRIS</sequence>